<dbReference type="Pfam" id="PF01336">
    <property type="entry name" value="tRNA_anti-codon"/>
    <property type="match status" value="1"/>
</dbReference>
<keyword evidence="5" id="KW-0548">Nucleotidyltransferase</keyword>
<dbReference type="PANTHER" id="PTHR32294">
    <property type="entry name" value="DNA POLYMERASE III SUBUNIT ALPHA"/>
    <property type="match status" value="1"/>
</dbReference>
<keyword evidence="6" id="KW-0235">DNA replication</keyword>
<dbReference type="InterPro" id="IPR003141">
    <property type="entry name" value="Pol/His_phosphatase_N"/>
</dbReference>
<dbReference type="PATRIC" id="fig|1619011.3.peg.192"/>
<keyword evidence="7" id="KW-0239">DNA-directed DNA polymerase</keyword>
<proteinExistence type="predicted"/>
<dbReference type="GO" id="GO:0005737">
    <property type="term" value="C:cytoplasm"/>
    <property type="evidence" value="ECO:0007669"/>
    <property type="project" value="UniProtKB-SubCell"/>
</dbReference>
<dbReference type="InterPro" id="IPR004805">
    <property type="entry name" value="DnaE2/DnaE/PolC"/>
</dbReference>
<sequence length="1052" mass="119465">MNFVHLHTHSHYSLLDGLAKIDDLISQAKRLGMTALALTDHGNLYGAVEFYKKAKKEGIKPILGVEAYLAPKSRLEKNPDEKYYHLTLLAKNNQGWKNLIQLVTKANLEGFYYKPRIDKELLRQHSQGLIAFSGCPSGEIPRFLAKGKKEEAREALNFYKEVFGENFYIEIWHQPKIKEMEEVIPLLVELAQKENVPLVATQDIHYIRKDDSFFHDILLAVQTGNRITDDDRLTLKAGEFFMRSPEEMAQGFSPWPQALENTVKIAESCNVEIPLGKTILPHFPIPEGETSFSFLKKLIDQRIKERYQEIAPEIKDRLEYELGVIEKTGFADYFLIVQDFVNWAKERKIVVGPGRGSAAGSLVSYILKITEVDPIKYNLLFERFLNPDRVQMPDIDLDFTDIRRDEVMGYLRQKYGEDHVAHIITFGTMASRASVRDAGRALGFSYGFCDQIAKLIPFNLKLDDALNQIEDFKKMYQENTDARKLVDAARHLEGVARHASVHACGIVISKEPLTEYLPLQFAPQDTNTIITQFEMYTIEDLGLLKIDLLGLKNLTIIEDTIRTVKDIQNITLDISKIPLDDPKTFKTLQAADTTGVFQLESSGVRRYLKELVPTELEDIVAMVSLYRPGPMELIPHYITRKQGKEKVVYLHSKLEPILSRTYGIGIYQEQMMQIARDLAGFTLSEADILRKAIGKKIKELLDQQKEKLTSGMIENGIDKETAEKIWELFPPFARYGFNRSHAVCYALIAYQTAYLKTHFPVEFMTAIFNADIGDVERAAFLVSEAKKMKVKVLPPDINQSYSVFVPEGNNIRFGLSAIKNVGSNIVDAIIEKRQKGGPFERFEDFLSRVTHKDLNKKSLESLIKAGVFDSLNIERSSLLANLDKILSFALGIRKNSNGSQSNLFGSHLNPAKLVLEKVPPPTKEEKLFWEKELLGFYISDHPLKKYEKMFEEKKVHPIGKVIEYIGSGKGTGSVRTGGIIATVKKIISKNQKPIVFAKIEDLSDTLEVVVFSDVLEKNPSIWEEKNIVVVQGKPSLRDNEPKIIVDQVIKLN</sequence>
<dbReference type="Proteomes" id="UP000034810">
    <property type="component" value="Unassembled WGS sequence"/>
</dbReference>
<dbReference type="Pfam" id="PF17657">
    <property type="entry name" value="DNA_pol3_finger"/>
    <property type="match status" value="1"/>
</dbReference>
<dbReference type="EC" id="2.7.7.7" evidence="2"/>
<reference evidence="10 11" key="1">
    <citation type="journal article" date="2015" name="Nature">
        <title>rRNA introns, odd ribosomes, and small enigmatic genomes across a large radiation of phyla.</title>
        <authorList>
            <person name="Brown C.T."/>
            <person name="Hug L.A."/>
            <person name="Thomas B.C."/>
            <person name="Sharon I."/>
            <person name="Castelle C.J."/>
            <person name="Singh A."/>
            <person name="Wilkins M.J."/>
            <person name="Williams K.H."/>
            <person name="Banfield J.F."/>
        </authorList>
    </citation>
    <scope>NUCLEOTIDE SEQUENCE [LARGE SCALE GENOMIC DNA]</scope>
</reference>
<dbReference type="SMART" id="SM00481">
    <property type="entry name" value="POLIIIAc"/>
    <property type="match status" value="1"/>
</dbReference>
<evidence type="ECO:0000259" key="9">
    <source>
        <dbReference type="SMART" id="SM00481"/>
    </source>
</evidence>
<dbReference type="InterPro" id="IPR004365">
    <property type="entry name" value="NA-bd_OB_tRNA"/>
</dbReference>
<dbReference type="GO" id="GO:0006260">
    <property type="term" value="P:DNA replication"/>
    <property type="evidence" value="ECO:0007669"/>
    <property type="project" value="UniProtKB-KW"/>
</dbReference>
<dbReference type="NCBIfam" id="NF004226">
    <property type="entry name" value="PRK05673.1"/>
    <property type="match status" value="1"/>
</dbReference>
<dbReference type="InterPro" id="IPR029460">
    <property type="entry name" value="DNAPol_HHH"/>
</dbReference>
<evidence type="ECO:0000313" key="10">
    <source>
        <dbReference type="EMBL" id="KKS82867.1"/>
    </source>
</evidence>
<evidence type="ECO:0000256" key="8">
    <source>
        <dbReference type="ARBA" id="ARBA00049244"/>
    </source>
</evidence>
<dbReference type="NCBIfam" id="NF005298">
    <property type="entry name" value="PRK06826.1"/>
    <property type="match status" value="1"/>
</dbReference>
<protein>
    <recommendedName>
        <fullName evidence="3">DNA polymerase III subunit alpha</fullName>
        <ecNumber evidence="2">2.7.7.7</ecNumber>
    </recommendedName>
</protein>
<keyword evidence="4" id="KW-0808">Transferase</keyword>
<dbReference type="GO" id="GO:0003887">
    <property type="term" value="F:DNA-directed DNA polymerase activity"/>
    <property type="evidence" value="ECO:0007669"/>
    <property type="project" value="UniProtKB-KW"/>
</dbReference>
<dbReference type="AlphaFoldDB" id="A0A0G1CBE1"/>
<comment type="subcellular location">
    <subcellularLocation>
        <location evidence="1">Cytoplasm</location>
    </subcellularLocation>
</comment>
<dbReference type="Pfam" id="PF14579">
    <property type="entry name" value="HHH_6"/>
    <property type="match status" value="1"/>
</dbReference>
<evidence type="ECO:0000256" key="3">
    <source>
        <dbReference type="ARBA" id="ARBA00019114"/>
    </source>
</evidence>
<dbReference type="Pfam" id="PF02811">
    <property type="entry name" value="PHP"/>
    <property type="match status" value="1"/>
</dbReference>
<dbReference type="Gene3D" id="1.10.150.870">
    <property type="match status" value="1"/>
</dbReference>
<evidence type="ECO:0000256" key="4">
    <source>
        <dbReference type="ARBA" id="ARBA00022679"/>
    </source>
</evidence>
<evidence type="ECO:0000256" key="1">
    <source>
        <dbReference type="ARBA" id="ARBA00004496"/>
    </source>
</evidence>
<dbReference type="InterPro" id="IPR011708">
    <property type="entry name" value="DNA_pol3_alpha_NTPase_dom"/>
</dbReference>
<evidence type="ECO:0000256" key="5">
    <source>
        <dbReference type="ARBA" id="ARBA00022695"/>
    </source>
</evidence>
<organism evidence="10 11">
    <name type="scientific">Candidatus Wolfebacteria bacterium GW2011_GWC1_43_10</name>
    <dbReference type="NCBI Taxonomy" id="1619011"/>
    <lineage>
        <taxon>Bacteria</taxon>
        <taxon>Candidatus Wolfeibacteriota</taxon>
    </lineage>
</organism>
<dbReference type="SUPFAM" id="SSF89550">
    <property type="entry name" value="PHP domain-like"/>
    <property type="match status" value="1"/>
</dbReference>
<dbReference type="NCBIfam" id="TIGR00594">
    <property type="entry name" value="polc"/>
    <property type="match status" value="1"/>
</dbReference>
<evidence type="ECO:0000256" key="6">
    <source>
        <dbReference type="ARBA" id="ARBA00022705"/>
    </source>
</evidence>
<dbReference type="PANTHER" id="PTHR32294:SF0">
    <property type="entry name" value="DNA POLYMERASE III SUBUNIT ALPHA"/>
    <property type="match status" value="1"/>
</dbReference>
<dbReference type="EMBL" id="LCFA01000004">
    <property type="protein sequence ID" value="KKS82867.1"/>
    <property type="molecule type" value="Genomic_DNA"/>
</dbReference>
<comment type="caution">
    <text evidence="10">The sequence shown here is derived from an EMBL/GenBank/DDBJ whole genome shotgun (WGS) entry which is preliminary data.</text>
</comment>
<gene>
    <name evidence="10" type="ORF">UV58_C0004G0040</name>
</gene>
<dbReference type="GO" id="GO:0008408">
    <property type="term" value="F:3'-5' exonuclease activity"/>
    <property type="evidence" value="ECO:0007669"/>
    <property type="project" value="InterPro"/>
</dbReference>
<dbReference type="CDD" id="cd12113">
    <property type="entry name" value="PHP_PolIIIA_DnaE3"/>
    <property type="match status" value="1"/>
</dbReference>
<dbReference type="InterPro" id="IPR041931">
    <property type="entry name" value="DNA_pol3_alpha_thumb_dom"/>
</dbReference>
<evidence type="ECO:0000313" key="11">
    <source>
        <dbReference type="Proteomes" id="UP000034810"/>
    </source>
</evidence>
<dbReference type="InterPro" id="IPR004013">
    <property type="entry name" value="PHP_dom"/>
</dbReference>
<dbReference type="GO" id="GO:0003676">
    <property type="term" value="F:nucleic acid binding"/>
    <property type="evidence" value="ECO:0007669"/>
    <property type="project" value="InterPro"/>
</dbReference>
<feature type="domain" description="Polymerase/histidinol phosphatase N-terminal" evidence="9">
    <location>
        <begin position="4"/>
        <end position="71"/>
    </location>
</feature>
<dbReference type="InterPro" id="IPR040982">
    <property type="entry name" value="DNA_pol3_finger"/>
</dbReference>
<evidence type="ECO:0000256" key="2">
    <source>
        <dbReference type="ARBA" id="ARBA00012417"/>
    </source>
</evidence>
<name>A0A0G1CBE1_9BACT</name>
<dbReference type="CDD" id="cd04485">
    <property type="entry name" value="DnaE_OBF"/>
    <property type="match status" value="1"/>
</dbReference>
<dbReference type="Gene3D" id="1.10.10.1600">
    <property type="entry name" value="Bacterial DNA polymerase III alpha subunit, thumb domain"/>
    <property type="match status" value="1"/>
</dbReference>
<accession>A0A0G1CBE1</accession>
<comment type="catalytic activity">
    <reaction evidence="8">
        <text>DNA(n) + a 2'-deoxyribonucleoside 5'-triphosphate = DNA(n+1) + diphosphate</text>
        <dbReference type="Rhea" id="RHEA:22508"/>
        <dbReference type="Rhea" id="RHEA-COMP:17339"/>
        <dbReference type="Rhea" id="RHEA-COMP:17340"/>
        <dbReference type="ChEBI" id="CHEBI:33019"/>
        <dbReference type="ChEBI" id="CHEBI:61560"/>
        <dbReference type="ChEBI" id="CHEBI:173112"/>
        <dbReference type="EC" id="2.7.7.7"/>
    </reaction>
</comment>
<dbReference type="InterPro" id="IPR016195">
    <property type="entry name" value="Pol/histidinol_Pase-like"/>
</dbReference>
<dbReference type="Pfam" id="PF07733">
    <property type="entry name" value="DNA_pol3_alpha"/>
    <property type="match status" value="1"/>
</dbReference>
<dbReference type="Gene3D" id="3.20.20.140">
    <property type="entry name" value="Metal-dependent hydrolases"/>
    <property type="match status" value="1"/>
</dbReference>
<evidence type="ECO:0000256" key="7">
    <source>
        <dbReference type="ARBA" id="ARBA00022932"/>
    </source>
</evidence>